<reference evidence="2" key="1">
    <citation type="submission" date="2023-07" db="EMBL/GenBank/DDBJ databases">
        <title>Defluviimonas sediminis sp. nov., isolated from mangrove sediment.</title>
        <authorList>
            <person name="Liu L."/>
            <person name="Li J."/>
            <person name="Huang Y."/>
            <person name="Pan J."/>
            <person name="Li M."/>
        </authorList>
    </citation>
    <scope>NUCLEOTIDE SEQUENCE [LARGE SCALE GENOMIC DNA]</scope>
    <source>
        <strain evidence="2">FT324</strain>
    </source>
</reference>
<evidence type="ECO:0000313" key="2">
    <source>
        <dbReference type="Proteomes" id="UP001205601"/>
    </source>
</evidence>
<organism evidence="1 2">
    <name type="scientific">Albidovulum sediminis</name>
    <dbReference type="NCBI Taxonomy" id="3066345"/>
    <lineage>
        <taxon>Bacteria</taxon>
        <taxon>Pseudomonadati</taxon>
        <taxon>Pseudomonadota</taxon>
        <taxon>Alphaproteobacteria</taxon>
        <taxon>Rhodobacterales</taxon>
        <taxon>Paracoccaceae</taxon>
        <taxon>Albidovulum</taxon>
    </lineage>
</organism>
<name>A0ABT2NPF6_9RHOB</name>
<gene>
    <name evidence="1" type="ORF">N5I32_14965</name>
</gene>
<dbReference type="EMBL" id="JAOCQF010000002">
    <property type="protein sequence ID" value="MCT8330818.1"/>
    <property type="molecule type" value="Genomic_DNA"/>
</dbReference>
<evidence type="ECO:0000313" key="1">
    <source>
        <dbReference type="EMBL" id="MCT8330818.1"/>
    </source>
</evidence>
<comment type="caution">
    <text evidence="1">The sequence shown here is derived from an EMBL/GenBank/DDBJ whole genome shotgun (WGS) entry which is preliminary data.</text>
</comment>
<sequence length="158" mass="17205">MTDATFEEGAERPLALKAETAEDLGVISALVQDAVLPITEMRYDRRRRELALLLNRFRWEDRAGAEARGRAYERVQSVLMVGDALSVASQGIDRAERDTILSILSLGWEAGEDGAGRLLVTLAGDGAISVTAECLNVTLKDVTRPYLAPSRKAPAHPE</sequence>
<dbReference type="InterPro" id="IPR021335">
    <property type="entry name" value="DUF2948"/>
</dbReference>
<dbReference type="Pfam" id="PF11164">
    <property type="entry name" value="DUF2948"/>
    <property type="match status" value="1"/>
</dbReference>
<keyword evidence="2" id="KW-1185">Reference proteome</keyword>
<accession>A0ABT2NPF6</accession>
<proteinExistence type="predicted"/>
<protein>
    <submittedName>
        <fullName evidence="1">DUF2948 family protein</fullName>
    </submittedName>
</protein>
<dbReference type="Proteomes" id="UP001205601">
    <property type="component" value="Unassembled WGS sequence"/>
</dbReference>
<dbReference type="RefSeq" id="WP_261496669.1">
    <property type="nucleotide sequence ID" value="NZ_JAOCQF010000002.1"/>
</dbReference>